<dbReference type="InterPro" id="IPR017441">
    <property type="entry name" value="Protein_kinase_ATP_BS"/>
</dbReference>
<dbReference type="PANTHER" id="PTHR43289:SF6">
    <property type="entry name" value="SERINE_THREONINE-PROTEIN KINASE NEKL-3"/>
    <property type="match status" value="1"/>
</dbReference>
<evidence type="ECO:0000256" key="4">
    <source>
        <dbReference type="ARBA" id="ARBA00022840"/>
    </source>
</evidence>
<dbReference type="Gene3D" id="1.25.40.10">
    <property type="entry name" value="Tetratricopeptide repeat domain"/>
    <property type="match status" value="1"/>
</dbReference>
<keyword evidence="4 5" id="KW-0067">ATP-binding</keyword>
<proteinExistence type="predicted"/>
<evidence type="ECO:0000313" key="8">
    <source>
        <dbReference type="Proteomes" id="UP000188219"/>
    </source>
</evidence>
<evidence type="ECO:0000256" key="3">
    <source>
        <dbReference type="ARBA" id="ARBA00022777"/>
    </source>
</evidence>
<dbReference type="PROSITE" id="PS00107">
    <property type="entry name" value="PROTEIN_KINASE_ATP"/>
    <property type="match status" value="1"/>
</dbReference>
<dbReference type="EMBL" id="CP019650">
    <property type="protein sequence ID" value="AQQ66608.1"/>
    <property type="molecule type" value="Genomic_DNA"/>
</dbReference>
<dbReference type="Pfam" id="PF00069">
    <property type="entry name" value="Pkinase"/>
    <property type="match status" value="1"/>
</dbReference>
<dbReference type="Gene3D" id="1.10.510.10">
    <property type="entry name" value="Transferase(Phosphotransferase) domain 1"/>
    <property type="match status" value="1"/>
</dbReference>
<dbReference type="CDD" id="cd14014">
    <property type="entry name" value="STKc_PknB_like"/>
    <property type="match status" value="1"/>
</dbReference>
<name>A0A1Q2M229_9GAMM</name>
<keyword evidence="8" id="KW-1185">Reference proteome</keyword>
<dbReference type="Gene3D" id="3.30.200.20">
    <property type="entry name" value="Phosphorylase Kinase, domain 1"/>
    <property type="match status" value="1"/>
</dbReference>
<evidence type="ECO:0000259" key="6">
    <source>
        <dbReference type="PROSITE" id="PS50011"/>
    </source>
</evidence>
<dbReference type="PANTHER" id="PTHR43289">
    <property type="entry name" value="MITOGEN-ACTIVATED PROTEIN KINASE KINASE KINASE 20-RELATED"/>
    <property type="match status" value="1"/>
</dbReference>
<reference evidence="7" key="1">
    <citation type="submission" date="2017-02" db="EMBL/GenBank/DDBJ databases">
        <title>Genome of Microbulbifer agarilyticus GP101.</title>
        <authorList>
            <person name="Jung J."/>
            <person name="Bae S.S."/>
            <person name="Baek K."/>
        </authorList>
    </citation>
    <scope>NUCLEOTIDE SEQUENCE [LARGE SCALE GENOMIC DNA]</scope>
    <source>
        <strain evidence="7">GP101</strain>
    </source>
</reference>
<dbReference type="PROSITE" id="PS00108">
    <property type="entry name" value="PROTEIN_KINASE_ST"/>
    <property type="match status" value="1"/>
</dbReference>
<feature type="domain" description="Protein kinase" evidence="6">
    <location>
        <begin position="42"/>
        <end position="304"/>
    </location>
</feature>
<dbReference type="InterPro" id="IPR008271">
    <property type="entry name" value="Ser/Thr_kinase_AS"/>
</dbReference>
<sequence>MWPACGKLDLVGLSQSATRVFLRADIWRTIPMTHSDLTIPGYTVHGSIGQGGMASVYLATQESLNRKVAIKVLRNVEHDSASAKLNARFINEAHFIASLNNPHIITIHDIATLANGDHYIAMEFVSGGDLDENLERFRAPQGALGLIREIAEGLAVVHQQGIIHRDVKPANILFRKDKTVVLTDFGIAKEVDNNSDLTQAGFSLGSPSYSSPEQTQGQALDITSDIYSLGVILLELLLGYNPFKGDSHTGTAINHIQQPVPELPAELAYLAPLLKRMLAKSPGDRFQSCESLVKAIQSVHQPSVPAATTSAPTGQRNFAKPASLQSRPLLALAGIASATLLIAALTYESETDKEINRLLEQAELGLEEERYIFPEQDNARYYFRQVLLLDDDNSAAEDGLAEVTARLVQQYVTQGTEALERGDLNRPQGNNALYFYREALALDADNSHALAGMGQVASEYTRRARADLLEGDIKGADRNVKRGLKVQPDDEELLSLRKEVDEKMPRAKRLIRNVFGKIREQIDNN</sequence>
<dbReference type="GO" id="GO:0004674">
    <property type="term" value="F:protein serine/threonine kinase activity"/>
    <property type="evidence" value="ECO:0007669"/>
    <property type="project" value="TreeGrafter"/>
</dbReference>
<dbReference type="SUPFAM" id="SSF56112">
    <property type="entry name" value="Protein kinase-like (PK-like)"/>
    <property type="match status" value="1"/>
</dbReference>
<evidence type="ECO:0000256" key="5">
    <source>
        <dbReference type="PROSITE-ProRule" id="PRU10141"/>
    </source>
</evidence>
<protein>
    <recommendedName>
        <fullName evidence="6">Protein kinase domain-containing protein</fullName>
    </recommendedName>
</protein>
<keyword evidence="1" id="KW-0808">Transferase</keyword>
<gene>
    <name evidence="7" type="ORF">Mag101_02310</name>
</gene>
<dbReference type="SMART" id="SM00220">
    <property type="entry name" value="S_TKc"/>
    <property type="match status" value="1"/>
</dbReference>
<accession>A0A1Q2M229</accession>
<dbReference type="KEGG" id="maga:Mag101_02310"/>
<dbReference type="GO" id="GO:0005524">
    <property type="term" value="F:ATP binding"/>
    <property type="evidence" value="ECO:0007669"/>
    <property type="project" value="UniProtKB-UniRule"/>
</dbReference>
<dbReference type="SUPFAM" id="SSF48452">
    <property type="entry name" value="TPR-like"/>
    <property type="match status" value="1"/>
</dbReference>
<dbReference type="InterPro" id="IPR000719">
    <property type="entry name" value="Prot_kinase_dom"/>
</dbReference>
<evidence type="ECO:0000313" key="7">
    <source>
        <dbReference type="EMBL" id="AQQ66608.1"/>
    </source>
</evidence>
<evidence type="ECO:0000256" key="1">
    <source>
        <dbReference type="ARBA" id="ARBA00022679"/>
    </source>
</evidence>
<keyword evidence="3" id="KW-0418">Kinase</keyword>
<feature type="binding site" evidence="5">
    <location>
        <position position="71"/>
    </location>
    <ligand>
        <name>ATP</name>
        <dbReference type="ChEBI" id="CHEBI:30616"/>
    </ligand>
</feature>
<dbReference type="AlphaFoldDB" id="A0A1Q2M229"/>
<dbReference type="PROSITE" id="PS50011">
    <property type="entry name" value="PROTEIN_KINASE_DOM"/>
    <property type="match status" value="1"/>
</dbReference>
<dbReference type="Proteomes" id="UP000188219">
    <property type="component" value="Chromosome"/>
</dbReference>
<keyword evidence="2 5" id="KW-0547">Nucleotide-binding</keyword>
<evidence type="ECO:0000256" key="2">
    <source>
        <dbReference type="ARBA" id="ARBA00022741"/>
    </source>
</evidence>
<dbReference type="InterPro" id="IPR011009">
    <property type="entry name" value="Kinase-like_dom_sf"/>
</dbReference>
<dbReference type="STRING" id="260552.Mag101_02310"/>
<organism evidence="7 8">
    <name type="scientific">Microbulbifer agarilyticus</name>
    <dbReference type="NCBI Taxonomy" id="260552"/>
    <lineage>
        <taxon>Bacteria</taxon>
        <taxon>Pseudomonadati</taxon>
        <taxon>Pseudomonadota</taxon>
        <taxon>Gammaproteobacteria</taxon>
        <taxon>Cellvibrionales</taxon>
        <taxon>Microbulbiferaceae</taxon>
        <taxon>Microbulbifer</taxon>
    </lineage>
</organism>
<dbReference type="InterPro" id="IPR011990">
    <property type="entry name" value="TPR-like_helical_dom_sf"/>
</dbReference>